<proteinExistence type="predicted"/>
<keyword evidence="1" id="KW-1133">Transmembrane helix</keyword>
<reference evidence="2 3" key="1">
    <citation type="journal article" date="2015" name="Genome Announc.">
        <title>Complete Genome Sequence of Mycoplasma meleagridis, a Possible Emerging Pathogen in Chickens.</title>
        <authorList>
            <person name="Abolnik C."/>
        </authorList>
    </citation>
    <scope>NUCLEOTIDE SEQUENCE [LARGE SCALE GENOMIC DNA]</scope>
    <source>
        <strain evidence="2 3">B2096 8B</strain>
    </source>
</reference>
<feature type="transmembrane region" description="Helical" evidence="1">
    <location>
        <begin position="151"/>
        <end position="173"/>
    </location>
</feature>
<evidence type="ECO:0000256" key="1">
    <source>
        <dbReference type="SAM" id="Phobius"/>
    </source>
</evidence>
<accession>A0A0D5ZKJ3</accession>
<evidence type="ECO:0000313" key="3">
    <source>
        <dbReference type="Proteomes" id="UP000032722"/>
    </source>
</evidence>
<organism evidence="3">
    <name type="scientific">Mycoplasmopsis gallinacea</name>
    <dbReference type="NCBI Taxonomy" id="29556"/>
    <lineage>
        <taxon>Bacteria</taxon>
        <taxon>Bacillati</taxon>
        <taxon>Mycoplasmatota</taxon>
        <taxon>Mycoplasmoidales</taxon>
        <taxon>Metamycoplasmataceae</taxon>
        <taxon>Mycoplasmopsis</taxon>
    </lineage>
</organism>
<feature type="transmembrane region" description="Helical" evidence="1">
    <location>
        <begin position="124"/>
        <end position="145"/>
    </location>
</feature>
<dbReference type="AlphaFoldDB" id="A0A0D5ZKJ3"/>
<feature type="transmembrane region" description="Helical" evidence="1">
    <location>
        <begin position="64"/>
        <end position="97"/>
    </location>
</feature>
<name>A0A0D5ZKJ3_9BACT</name>
<feature type="transmembrane region" description="Helical" evidence="1">
    <location>
        <begin position="20"/>
        <end position="44"/>
    </location>
</feature>
<dbReference type="PATRIC" id="fig|29556.3.peg.605"/>
<protein>
    <submittedName>
        <fullName evidence="2">Uncharacterized protein</fullName>
    </submittedName>
</protein>
<keyword evidence="1" id="KW-0472">Membrane</keyword>
<dbReference type="HOGENOM" id="CLU_1407432_0_0_14"/>
<gene>
    <name evidence="2" type="ORF">VO56_03065</name>
</gene>
<dbReference type="EMBL" id="CP011021">
    <property type="protein sequence ID" value="AKA50199.1"/>
    <property type="molecule type" value="Genomic_DNA"/>
</dbReference>
<evidence type="ECO:0000313" key="2">
    <source>
        <dbReference type="EMBL" id="AKA50199.1"/>
    </source>
</evidence>
<keyword evidence="1" id="KW-0812">Transmembrane</keyword>
<dbReference type="Proteomes" id="UP000032722">
    <property type="component" value="Chromosome"/>
</dbReference>
<sequence length="193" mass="21602">MHNILSFKTKLKKLWTSSFYVWLAGQILGTIIAITILALIIAGIYNSSKDGGTFKSDSTNGFWYFLFAKFLALGIVTVVILLPIAIASVVLTILYIISLMKFSNPEPNDMGNFMITELRKKAKITATLFIISLSIWAFNLIVMFIPFVNGIIGFSAIAIFVLHIVGFVFGYSINKKLSNMDQYQMFNQQTTTN</sequence>
<dbReference type="KEGG" id="mgb:VO56_03065"/>